<keyword evidence="3 5" id="KW-1133">Transmembrane helix</keyword>
<evidence type="ECO:0000313" key="7">
    <source>
        <dbReference type="Proteomes" id="UP000076830"/>
    </source>
</evidence>
<sequence>MAGAGEQIPMNWADYTILAVLALSVLVGLWRGFVAEVFALACWALAFWLAWMFGPALAERFSDSISVPSARVLLGYALCFVAVLIAGAIVGFVLRKLVSGSGLSGTDRLLGMVFGLVRGVALVVLVVLLLGFTPFTRDPWWSASQLLPTFRSAAAWVTDRLPAQVAAYLEPAAALAAPLALPAERPAAAPAGAEPAAPPAEPQR</sequence>
<dbReference type="GO" id="GO:0016020">
    <property type="term" value="C:membrane"/>
    <property type="evidence" value="ECO:0007669"/>
    <property type="project" value="UniProtKB-SubCell"/>
</dbReference>
<keyword evidence="4 5" id="KW-0472">Membrane</keyword>
<dbReference type="Pfam" id="PF02674">
    <property type="entry name" value="Colicin_V"/>
    <property type="match status" value="1"/>
</dbReference>
<evidence type="ECO:0000256" key="3">
    <source>
        <dbReference type="ARBA" id="ARBA00022989"/>
    </source>
</evidence>
<dbReference type="GO" id="GO:0009403">
    <property type="term" value="P:toxin biosynthetic process"/>
    <property type="evidence" value="ECO:0007669"/>
    <property type="project" value="InterPro"/>
</dbReference>
<gene>
    <name evidence="6" type="ORF">I596_3186</name>
</gene>
<dbReference type="PATRIC" id="fig|1300342.3.peg.3113"/>
<dbReference type="AlphaFoldDB" id="A0A167H6J6"/>
<dbReference type="Proteomes" id="UP000076830">
    <property type="component" value="Chromosome"/>
</dbReference>
<feature type="transmembrane region" description="Helical" evidence="5">
    <location>
        <begin position="12"/>
        <end position="31"/>
    </location>
</feature>
<evidence type="ECO:0000256" key="1">
    <source>
        <dbReference type="ARBA" id="ARBA00004141"/>
    </source>
</evidence>
<evidence type="ECO:0000256" key="2">
    <source>
        <dbReference type="ARBA" id="ARBA00022692"/>
    </source>
</evidence>
<organism evidence="6 7">
    <name type="scientific">Dokdonella koreensis DS-123</name>
    <dbReference type="NCBI Taxonomy" id="1300342"/>
    <lineage>
        <taxon>Bacteria</taxon>
        <taxon>Pseudomonadati</taxon>
        <taxon>Pseudomonadota</taxon>
        <taxon>Gammaproteobacteria</taxon>
        <taxon>Lysobacterales</taxon>
        <taxon>Rhodanobacteraceae</taxon>
        <taxon>Dokdonella</taxon>
    </lineage>
</organism>
<dbReference type="InterPro" id="IPR052719">
    <property type="entry name" value="CvpA-like"/>
</dbReference>
<dbReference type="InterPro" id="IPR003825">
    <property type="entry name" value="Colicin-V_CvpA"/>
</dbReference>
<dbReference type="PANTHER" id="PTHR36926">
    <property type="entry name" value="COLICIN V PRODUCTION PROTEIN"/>
    <property type="match status" value="1"/>
</dbReference>
<protein>
    <submittedName>
        <fullName evidence="6">Colicin V production protein</fullName>
    </submittedName>
</protein>
<name>A0A167H6J6_9GAMM</name>
<comment type="subcellular location">
    <subcellularLocation>
        <location evidence="1">Membrane</location>
        <topology evidence="1">Multi-pass membrane protein</topology>
    </subcellularLocation>
</comment>
<dbReference type="KEGG" id="dko:I596_3186"/>
<dbReference type="PANTHER" id="PTHR36926:SF1">
    <property type="entry name" value="COLICIN V PRODUCTION PROTEIN"/>
    <property type="match status" value="1"/>
</dbReference>
<dbReference type="STRING" id="1300342.I596_3186"/>
<keyword evidence="2 5" id="KW-0812">Transmembrane</keyword>
<evidence type="ECO:0000313" key="6">
    <source>
        <dbReference type="EMBL" id="ANB19176.1"/>
    </source>
</evidence>
<feature type="transmembrane region" description="Helical" evidence="5">
    <location>
        <begin position="70"/>
        <end position="94"/>
    </location>
</feature>
<feature type="transmembrane region" description="Helical" evidence="5">
    <location>
        <begin position="109"/>
        <end position="132"/>
    </location>
</feature>
<feature type="transmembrane region" description="Helical" evidence="5">
    <location>
        <begin position="37"/>
        <end position="58"/>
    </location>
</feature>
<accession>A0A167H6J6</accession>
<dbReference type="EMBL" id="CP015249">
    <property type="protein sequence ID" value="ANB19176.1"/>
    <property type="molecule type" value="Genomic_DNA"/>
</dbReference>
<keyword evidence="7" id="KW-1185">Reference proteome</keyword>
<evidence type="ECO:0000256" key="4">
    <source>
        <dbReference type="ARBA" id="ARBA00023136"/>
    </source>
</evidence>
<evidence type="ECO:0000256" key="5">
    <source>
        <dbReference type="SAM" id="Phobius"/>
    </source>
</evidence>
<reference evidence="6 7" key="1">
    <citation type="submission" date="2016-04" db="EMBL/GenBank/DDBJ databases">
        <title>Complete genome sequence of Dokdonella koreensis DS-123T.</title>
        <authorList>
            <person name="Kim J.F."/>
            <person name="Lee H."/>
            <person name="Kwak M.-J."/>
        </authorList>
    </citation>
    <scope>NUCLEOTIDE SEQUENCE [LARGE SCALE GENOMIC DNA]</scope>
    <source>
        <strain evidence="6 7">DS-123</strain>
    </source>
</reference>
<proteinExistence type="predicted"/>